<protein>
    <submittedName>
        <fullName evidence="2">Uncharacterized protein</fullName>
    </submittedName>
</protein>
<organism evidence="2 3">
    <name type="scientific">Elysia crispata</name>
    <name type="common">lettuce slug</name>
    <dbReference type="NCBI Taxonomy" id="231223"/>
    <lineage>
        <taxon>Eukaryota</taxon>
        <taxon>Metazoa</taxon>
        <taxon>Spiralia</taxon>
        <taxon>Lophotrochozoa</taxon>
        <taxon>Mollusca</taxon>
        <taxon>Gastropoda</taxon>
        <taxon>Heterobranchia</taxon>
        <taxon>Euthyneura</taxon>
        <taxon>Panpulmonata</taxon>
        <taxon>Sacoglossa</taxon>
        <taxon>Placobranchoidea</taxon>
        <taxon>Plakobranchidae</taxon>
        <taxon>Elysia</taxon>
    </lineage>
</organism>
<proteinExistence type="predicted"/>
<dbReference type="EMBL" id="JAWDGP010001084">
    <property type="protein sequence ID" value="KAK3795005.1"/>
    <property type="molecule type" value="Genomic_DNA"/>
</dbReference>
<sequence length="292" mass="32379">MSRRRAATLGRATPDAKRLRAKRQSKVNNREANEQVQVVAALPQTLSYSPSDFVQNSSIGNLCHVCQHCASVNCIAPSSFMFSLGFCSKLFDWKSVSCLSTLCFSQLYYPKLFHVLPRILFKTLRLEICVMFANTVLQSTVLPQALSCSPSDFVQNSSIGNLCHVCQHCASVNCIAPSSFMFSLGFCSKLFDWKSVSCLSTLCFSQLYYPKLFHVLPLILFKTLRLEICVMFANTMLQSTVLPQALSCSPSDLVQNFSIGNLCHVCKHCASVNCIAPSSFMFSLGFGSKLFD</sequence>
<accession>A0AAE1AVV6</accession>
<dbReference type="AlphaFoldDB" id="A0AAE1AVV6"/>
<reference evidence="2" key="1">
    <citation type="journal article" date="2023" name="G3 (Bethesda)">
        <title>A reference genome for the long-term kleptoplast-retaining sea slug Elysia crispata morphotype clarki.</title>
        <authorList>
            <person name="Eastman K.E."/>
            <person name="Pendleton A.L."/>
            <person name="Shaikh M.A."/>
            <person name="Suttiyut T."/>
            <person name="Ogas R."/>
            <person name="Tomko P."/>
            <person name="Gavelis G."/>
            <person name="Widhalm J.R."/>
            <person name="Wisecaver J.H."/>
        </authorList>
    </citation>
    <scope>NUCLEOTIDE SEQUENCE</scope>
    <source>
        <strain evidence="2">ECLA1</strain>
    </source>
</reference>
<comment type="caution">
    <text evidence="2">The sequence shown here is derived from an EMBL/GenBank/DDBJ whole genome shotgun (WGS) entry which is preliminary data.</text>
</comment>
<dbReference type="Proteomes" id="UP001283361">
    <property type="component" value="Unassembled WGS sequence"/>
</dbReference>
<feature type="region of interest" description="Disordered" evidence="1">
    <location>
        <begin position="1"/>
        <end position="28"/>
    </location>
</feature>
<evidence type="ECO:0000256" key="1">
    <source>
        <dbReference type="SAM" id="MobiDB-lite"/>
    </source>
</evidence>
<name>A0AAE1AVV6_9GAST</name>
<evidence type="ECO:0000313" key="3">
    <source>
        <dbReference type="Proteomes" id="UP001283361"/>
    </source>
</evidence>
<evidence type="ECO:0000313" key="2">
    <source>
        <dbReference type="EMBL" id="KAK3795005.1"/>
    </source>
</evidence>
<gene>
    <name evidence="2" type="ORF">RRG08_019770</name>
</gene>
<keyword evidence="3" id="KW-1185">Reference proteome</keyword>